<keyword evidence="9" id="KW-1185">Reference proteome</keyword>
<evidence type="ECO:0000256" key="4">
    <source>
        <dbReference type="ARBA" id="ARBA00023204"/>
    </source>
</evidence>
<evidence type="ECO:0000256" key="3">
    <source>
        <dbReference type="ARBA" id="ARBA00023172"/>
    </source>
</evidence>
<dbReference type="PANTHER" id="PTHR12132">
    <property type="entry name" value="DNA REPAIR AND RECOMBINATION PROTEIN RAD52, RAD59"/>
    <property type="match status" value="1"/>
</dbReference>
<feature type="region of interest" description="Disordered" evidence="7">
    <location>
        <begin position="338"/>
        <end position="427"/>
    </location>
</feature>
<dbReference type="GeneID" id="90035488"/>
<dbReference type="EMBL" id="JBBJBU010000007">
    <property type="protein sequence ID" value="KAK7204802.1"/>
    <property type="molecule type" value="Genomic_DNA"/>
</dbReference>
<evidence type="ECO:0000313" key="8">
    <source>
        <dbReference type="EMBL" id="KAK7204802.1"/>
    </source>
</evidence>
<dbReference type="InterPro" id="IPR041247">
    <property type="entry name" value="Rad52_fam"/>
</dbReference>
<feature type="compositionally biased region" description="Polar residues" evidence="7">
    <location>
        <begin position="211"/>
        <end position="224"/>
    </location>
</feature>
<name>A0ABR1F4M2_9ASCO</name>
<sequence length="620" mass="67860">MPAEGDQHAMWAPPHPNTLMARTRGWSSNEARSIQERLNQELGPEYVSQRPGAGGGRVHYLEGWKVLNLANEVFGFNGWSSEIKSISVDHREQNKDGRCSLVMSVTIRVTLKDGTFHEDVGSGHVENVRQWHAAFDKCRKEATTDALKRCFRAFGPLLGNCLYDNEFVRQITKVQNPPRRQIDMEKLHRAPEYRSETQTEAGRRHAMTLVSGGTNDETPNSRHTSGPGDYTTPGHNRAYPSYQEYDQSSHNGDRKVLTNGNTRPPANQQQPEPRPAVRQTPHLPIAPPPKVQRPATNPGARLDDGFDMEFGSDLIADYNEIEEYDMISDDVLDYEPFDGGELVTYTNNEDEARNGRPSESKPVNSNHTSAQQPNPAARTASNPQNQAQRISDNGNHVRAQSGPDATAAMNGHQARARTASVPPDNALNLNRASAYDTAMEKIPQSTPPFAVPNNQSAQDAHTGDPGAGATSADGVPRSAIETPVPSPCFFSARAAEAVQKEIAVDNSALFDVSFQSPSMRKTIDHSRSRPVARSQVEGSPIANLSPRIDNPRLNPMRRVGMPPTGGAPGATRSLLSVKRPLHSSNPKSTEPLGEISESNANIMNNAPAEVKDEANKKQKV</sequence>
<evidence type="ECO:0000256" key="2">
    <source>
        <dbReference type="ARBA" id="ARBA00022763"/>
    </source>
</evidence>
<feature type="compositionally biased region" description="Polar residues" evidence="7">
    <location>
        <begin position="258"/>
        <end position="271"/>
    </location>
</feature>
<organism evidence="8 9">
    <name type="scientific">Myxozyma melibiosi</name>
    <dbReference type="NCBI Taxonomy" id="54550"/>
    <lineage>
        <taxon>Eukaryota</taxon>
        <taxon>Fungi</taxon>
        <taxon>Dikarya</taxon>
        <taxon>Ascomycota</taxon>
        <taxon>Saccharomycotina</taxon>
        <taxon>Lipomycetes</taxon>
        <taxon>Lipomycetales</taxon>
        <taxon>Lipomycetaceae</taxon>
        <taxon>Myxozyma</taxon>
    </lineage>
</organism>
<evidence type="ECO:0000256" key="6">
    <source>
        <dbReference type="ARBA" id="ARBA00041062"/>
    </source>
</evidence>
<keyword evidence="4" id="KW-0234">DNA repair</keyword>
<feature type="compositionally biased region" description="Basic and acidic residues" evidence="7">
    <location>
        <begin position="180"/>
        <end position="203"/>
    </location>
</feature>
<dbReference type="Proteomes" id="UP001498771">
    <property type="component" value="Unassembled WGS sequence"/>
</dbReference>
<feature type="region of interest" description="Disordered" evidence="7">
    <location>
        <begin position="443"/>
        <end position="480"/>
    </location>
</feature>
<feature type="region of interest" description="Disordered" evidence="7">
    <location>
        <begin position="521"/>
        <end position="620"/>
    </location>
</feature>
<feature type="compositionally biased region" description="Basic and acidic residues" evidence="7">
    <location>
        <begin position="350"/>
        <end position="359"/>
    </location>
</feature>
<evidence type="ECO:0000313" key="9">
    <source>
        <dbReference type="Proteomes" id="UP001498771"/>
    </source>
</evidence>
<feature type="compositionally biased region" description="Basic and acidic residues" evidence="7">
    <location>
        <begin position="609"/>
        <end position="620"/>
    </location>
</feature>
<dbReference type="RefSeq" id="XP_064767835.1">
    <property type="nucleotide sequence ID" value="XM_064909976.1"/>
</dbReference>
<dbReference type="InterPro" id="IPR007232">
    <property type="entry name" value="Rad52_Rad59_Rad22"/>
</dbReference>
<keyword evidence="3" id="KW-0233">DNA recombination</keyword>
<reference evidence="8 9" key="1">
    <citation type="submission" date="2024-03" db="EMBL/GenBank/DDBJ databases">
        <title>Genome-scale model development and genomic sequencing of the oleaginous clade Lipomyces.</title>
        <authorList>
            <consortium name="Lawrence Berkeley National Laboratory"/>
            <person name="Czajka J.J."/>
            <person name="Han Y."/>
            <person name="Kim J."/>
            <person name="Mondo S.J."/>
            <person name="Hofstad B.A."/>
            <person name="Robles A."/>
            <person name="Haridas S."/>
            <person name="Riley R."/>
            <person name="LaButti K."/>
            <person name="Pangilinan J."/>
            <person name="Andreopoulos W."/>
            <person name="Lipzen A."/>
            <person name="Yan J."/>
            <person name="Wang M."/>
            <person name="Ng V."/>
            <person name="Grigoriev I.V."/>
            <person name="Spatafora J.W."/>
            <person name="Magnuson J.K."/>
            <person name="Baker S.E."/>
            <person name="Pomraning K.R."/>
        </authorList>
    </citation>
    <scope>NUCLEOTIDE SEQUENCE [LARGE SCALE GENOMIC DNA]</scope>
    <source>
        <strain evidence="8 9">Phaff 52-87</strain>
    </source>
</reference>
<comment type="function">
    <text evidence="5">Involved in DNA double-strand break (DSB) repair and recombination. Promotes the annealing of complementary single-stranded DNA and by stimulation of the RAD51 recombinase.</text>
</comment>
<dbReference type="PANTHER" id="PTHR12132:SF1">
    <property type="entry name" value="DNA REPAIR PROTEIN RAD52 HOMOLOG"/>
    <property type="match status" value="1"/>
</dbReference>
<evidence type="ECO:0000256" key="7">
    <source>
        <dbReference type="SAM" id="MobiDB-lite"/>
    </source>
</evidence>
<comment type="caution">
    <text evidence="8">The sequence shown here is derived from an EMBL/GenBank/DDBJ whole genome shotgun (WGS) entry which is preliminary data.</text>
</comment>
<comment type="similarity">
    <text evidence="1">Belongs to the RAD52 family.</text>
</comment>
<protein>
    <recommendedName>
        <fullName evidence="6">DNA repair and recombination protein RAD52</fullName>
    </recommendedName>
</protein>
<dbReference type="Pfam" id="PF04098">
    <property type="entry name" value="Rad52_Rad22"/>
    <property type="match status" value="1"/>
</dbReference>
<feature type="region of interest" description="Disordered" evidence="7">
    <location>
        <begin position="1"/>
        <end position="26"/>
    </location>
</feature>
<dbReference type="Gene3D" id="3.30.390.80">
    <property type="entry name" value="DNA repair protein Rad52/59/22"/>
    <property type="match status" value="1"/>
</dbReference>
<feature type="region of interest" description="Disordered" evidence="7">
    <location>
        <begin position="179"/>
        <end position="305"/>
    </location>
</feature>
<dbReference type="SUPFAM" id="SSF54768">
    <property type="entry name" value="dsRNA-binding domain-like"/>
    <property type="match status" value="1"/>
</dbReference>
<keyword evidence="2" id="KW-0227">DNA damage</keyword>
<proteinExistence type="inferred from homology"/>
<dbReference type="InterPro" id="IPR042525">
    <property type="entry name" value="Rad52_Rad59_Rad22_sf"/>
</dbReference>
<accession>A0ABR1F4M2</accession>
<gene>
    <name evidence="8" type="ORF">BZA70DRAFT_184968</name>
</gene>
<feature type="compositionally biased region" description="Polar residues" evidence="7">
    <location>
        <begin position="361"/>
        <end position="394"/>
    </location>
</feature>
<evidence type="ECO:0000256" key="1">
    <source>
        <dbReference type="ARBA" id="ARBA00006638"/>
    </source>
</evidence>
<evidence type="ECO:0000256" key="5">
    <source>
        <dbReference type="ARBA" id="ARBA00037138"/>
    </source>
</evidence>